<comment type="caution">
    <text evidence="1">The sequence shown here is derived from an EMBL/GenBank/DDBJ whole genome shotgun (WGS) entry which is preliminary data.</text>
</comment>
<accession>A0ABS5ZRW4</accession>
<reference evidence="1 2" key="1">
    <citation type="journal article" date="2021" name="ISME J.">
        <title>Genomic evolution of the class Acidithiobacillia: deep-branching Proteobacteria living in extreme acidic conditions.</title>
        <authorList>
            <person name="Moya-Beltran A."/>
            <person name="Beard S."/>
            <person name="Rojas-Villalobos C."/>
            <person name="Issotta F."/>
            <person name="Gallardo Y."/>
            <person name="Ulloa R."/>
            <person name="Giaveno A."/>
            <person name="Degli Esposti M."/>
            <person name="Johnson D.B."/>
            <person name="Quatrini R."/>
        </authorList>
    </citation>
    <scope>NUCLEOTIDE SEQUENCE [LARGE SCALE GENOMIC DNA]</scope>
    <source>
        <strain evidence="1 2">ATCC 19703</strain>
    </source>
</reference>
<protein>
    <submittedName>
        <fullName evidence="1">Uncharacterized protein</fullName>
    </submittedName>
</protein>
<evidence type="ECO:0000313" key="1">
    <source>
        <dbReference type="EMBL" id="MBU2739416.1"/>
    </source>
</evidence>
<name>A0ABS5ZRW4_9PROT</name>
<dbReference type="EMBL" id="JABELD010000089">
    <property type="protein sequence ID" value="MBU2739416.1"/>
    <property type="molecule type" value="Genomic_DNA"/>
</dbReference>
<organism evidence="1 2">
    <name type="scientific">Acidithiobacillus concretivorus</name>
    <dbReference type="NCBI Taxonomy" id="3063952"/>
    <lineage>
        <taxon>Bacteria</taxon>
        <taxon>Pseudomonadati</taxon>
        <taxon>Pseudomonadota</taxon>
        <taxon>Acidithiobacillia</taxon>
        <taxon>Acidithiobacillales</taxon>
        <taxon>Acidithiobacillaceae</taxon>
        <taxon>Acidithiobacillus</taxon>
    </lineage>
</organism>
<proteinExistence type="predicted"/>
<gene>
    <name evidence="1" type="ORF">HJG40_11610</name>
</gene>
<dbReference type="Proteomes" id="UP001197028">
    <property type="component" value="Unassembled WGS sequence"/>
</dbReference>
<keyword evidence="2" id="KW-1185">Reference proteome</keyword>
<evidence type="ECO:0000313" key="2">
    <source>
        <dbReference type="Proteomes" id="UP001197028"/>
    </source>
</evidence>
<sequence>MLAPTHPIQRTSGLQRDCQQYRAQVHLLQQKLTKRPHAEGQRDDLDQIQAVVQPLCTKPLSGTSNRIARQEILQATRDVEQLSGSPSTTTP</sequence>